<protein>
    <recommendedName>
        <fullName evidence="1">DUF4158 domain-containing protein</fullName>
    </recommendedName>
</protein>
<evidence type="ECO:0000259" key="1">
    <source>
        <dbReference type="Pfam" id="PF13700"/>
    </source>
</evidence>
<accession>A0A931DLA9</accession>
<organism evidence="2 3">
    <name type="scientific">Actinomadura viridis</name>
    <dbReference type="NCBI Taxonomy" id="58110"/>
    <lineage>
        <taxon>Bacteria</taxon>
        <taxon>Bacillati</taxon>
        <taxon>Actinomycetota</taxon>
        <taxon>Actinomycetes</taxon>
        <taxon>Streptosporangiales</taxon>
        <taxon>Thermomonosporaceae</taxon>
        <taxon>Actinomadura</taxon>
    </lineage>
</organism>
<evidence type="ECO:0000313" key="3">
    <source>
        <dbReference type="Proteomes" id="UP000614047"/>
    </source>
</evidence>
<sequence length="157" mass="17584">MGAPSRAEPERFFFLDDADRALIEREPKRREHNRLGFAVLMTSVRFLGVLPEDPVGDPLEVVEYLAVQLAIEDPSVLKAYRERENTRLEHMRELRGLREVLGYRDSAKVAEELRTWVDLGGRQGDVASASSRAGSVVVKMPRAARGNAAISWSASHL</sequence>
<comment type="caution">
    <text evidence="2">The sequence shown here is derived from an EMBL/GenBank/DDBJ whole genome shotgun (WGS) entry which is preliminary data.</text>
</comment>
<evidence type="ECO:0000313" key="2">
    <source>
        <dbReference type="EMBL" id="MBG6089651.1"/>
    </source>
</evidence>
<feature type="domain" description="DUF4158" evidence="1">
    <location>
        <begin position="5"/>
        <end position="117"/>
    </location>
</feature>
<name>A0A931DLA9_9ACTN</name>
<dbReference type="Proteomes" id="UP000614047">
    <property type="component" value="Unassembled WGS sequence"/>
</dbReference>
<dbReference type="InterPro" id="IPR025296">
    <property type="entry name" value="DUF4158"/>
</dbReference>
<dbReference type="AlphaFoldDB" id="A0A931DLA9"/>
<dbReference type="Pfam" id="PF13700">
    <property type="entry name" value="DUF4158"/>
    <property type="match status" value="1"/>
</dbReference>
<reference evidence="2" key="1">
    <citation type="submission" date="2020-11" db="EMBL/GenBank/DDBJ databases">
        <title>Sequencing the genomes of 1000 actinobacteria strains.</title>
        <authorList>
            <person name="Klenk H.-P."/>
        </authorList>
    </citation>
    <scope>NUCLEOTIDE SEQUENCE</scope>
    <source>
        <strain evidence="2">DSM 43175</strain>
    </source>
</reference>
<proteinExistence type="predicted"/>
<dbReference type="EMBL" id="JADOUA010000001">
    <property type="protein sequence ID" value="MBG6089651.1"/>
    <property type="molecule type" value="Genomic_DNA"/>
</dbReference>
<keyword evidence="3" id="KW-1185">Reference proteome</keyword>
<gene>
    <name evidence="2" type="ORF">IW256_003764</name>
</gene>